<feature type="region of interest" description="Disordered" evidence="2">
    <location>
        <begin position="48"/>
        <end position="83"/>
    </location>
</feature>
<evidence type="ECO:0000313" key="4">
    <source>
        <dbReference type="Proteomes" id="UP000194761"/>
    </source>
</evidence>
<evidence type="ECO:0000256" key="1">
    <source>
        <dbReference type="ARBA" id="ARBA00022723"/>
    </source>
</evidence>
<evidence type="ECO:0008006" key="5">
    <source>
        <dbReference type="Google" id="ProtNLM"/>
    </source>
</evidence>
<keyword evidence="1" id="KW-0479">Metal-binding</keyword>
<protein>
    <recommendedName>
        <fullName evidence="5">Blue (type 1) copper domain-containing protein</fullName>
    </recommendedName>
</protein>
<dbReference type="PROSITE" id="PS00079">
    <property type="entry name" value="MULTICOPPER_OXIDASE1"/>
    <property type="match status" value="1"/>
</dbReference>
<accession>A0A243R7M9</accession>
<dbReference type="Gene3D" id="2.60.40.420">
    <property type="entry name" value="Cupredoxins - blue copper proteins"/>
    <property type="match status" value="1"/>
</dbReference>
<reference evidence="3 4" key="1">
    <citation type="submission" date="2017-05" db="EMBL/GenBank/DDBJ databases">
        <title>Biotechnological potential of actinobacteria isolated from South African environments.</title>
        <authorList>
            <person name="Le Roes-Hill M."/>
            <person name="Prins A."/>
            <person name="Durrell K.A."/>
        </authorList>
    </citation>
    <scope>NUCLEOTIDE SEQUENCE [LARGE SCALE GENOMIC DNA]</scope>
    <source>
        <strain evidence="3">M26</strain>
    </source>
</reference>
<dbReference type="Proteomes" id="UP000194761">
    <property type="component" value="Unassembled WGS sequence"/>
</dbReference>
<evidence type="ECO:0000256" key="2">
    <source>
        <dbReference type="SAM" id="MobiDB-lite"/>
    </source>
</evidence>
<keyword evidence="4" id="KW-1185">Reference proteome</keyword>
<dbReference type="AlphaFoldDB" id="A0A243R7M9"/>
<dbReference type="InterPro" id="IPR008972">
    <property type="entry name" value="Cupredoxin"/>
</dbReference>
<proteinExistence type="predicted"/>
<name>A0A243R7M9_9ACTN</name>
<evidence type="ECO:0000313" key="3">
    <source>
        <dbReference type="EMBL" id="OUC90573.1"/>
    </source>
</evidence>
<organism evidence="3 4">
    <name type="scientific">Streptosporangium minutum</name>
    <dbReference type="NCBI Taxonomy" id="569862"/>
    <lineage>
        <taxon>Bacteria</taxon>
        <taxon>Bacillati</taxon>
        <taxon>Actinomycetota</taxon>
        <taxon>Actinomycetes</taxon>
        <taxon>Streptosporangiales</taxon>
        <taxon>Streptosporangiaceae</taxon>
        <taxon>Streptosporangium</taxon>
    </lineage>
</organism>
<comment type="caution">
    <text evidence="3">The sequence shown here is derived from an EMBL/GenBank/DDBJ whole genome shotgun (WGS) entry which is preliminary data.</text>
</comment>
<dbReference type="SUPFAM" id="SSF49503">
    <property type="entry name" value="Cupredoxins"/>
    <property type="match status" value="1"/>
</dbReference>
<dbReference type="EMBL" id="NGFP01000257">
    <property type="protein sequence ID" value="OUC90573.1"/>
    <property type="molecule type" value="Genomic_DNA"/>
</dbReference>
<dbReference type="GO" id="GO:0046872">
    <property type="term" value="F:metal ion binding"/>
    <property type="evidence" value="ECO:0007669"/>
    <property type="project" value="UniProtKB-KW"/>
</dbReference>
<sequence length="124" mass="13017">MMSGGPGPQDTRMRLSVTPATVPAGTVSLRVANTGALAHEVLVLPLPSGQTVGQREPGSDQRVDEADSLGEASHDCAAGKGEGIAPDSKGWITLTLRPGRYELVCNFPDHYARGMYAELDVTGR</sequence>
<dbReference type="InterPro" id="IPR033138">
    <property type="entry name" value="Cu_oxidase_CS"/>
</dbReference>
<gene>
    <name evidence="3" type="ORF">CA984_36410</name>
</gene>